<dbReference type="InParanoid" id="U5DC65"/>
<proteinExistence type="predicted"/>
<evidence type="ECO:0000313" key="1">
    <source>
        <dbReference type="EMBL" id="ERN42108.1"/>
    </source>
</evidence>
<dbReference type="AlphaFoldDB" id="U5DC65"/>
<organism evidence="1 2">
    <name type="scientific">Rubidibacter lacunae KORDI 51-2</name>
    <dbReference type="NCBI Taxonomy" id="582515"/>
    <lineage>
        <taxon>Bacteria</taxon>
        <taxon>Bacillati</taxon>
        <taxon>Cyanobacteriota</taxon>
        <taxon>Cyanophyceae</taxon>
        <taxon>Oscillatoriophycideae</taxon>
        <taxon>Chroococcales</taxon>
        <taxon>Aphanothecaceae</taxon>
        <taxon>Rubidibacter</taxon>
    </lineage>
</organism>
<protein>
    <submittedName>
        <fullName evidence="1">Uncharacterized protein</fullName>
    </submittedName>
</protein>
<comment type="caution">
    <text evidence="1">The sequence shown here is derived from an EMBL/GenBank/DDBJ whole genome shotgun (WGS) entry which is preliminary data.</text>
</comment>
<gene>
    <name evidence="1" type="ORF">KR51_00011970</name>
</gene>
<keyword evidence="2" id="KW-1185">Reference proteome</keyword>
<name>U5DC65_9CHRO</name>
<sequence>MRSIPALWGNRFDLDFGQKLVFAKKEQGGLDEGVSSFLCKQVDLSR</sequence>
<accession>U5DC65</accession>
<dbReference type="Proteomes" id="UP000016960">
    <property type="component" value="Unassembled WGS sequence"/>
</dbReference>
<reference evidence="1 2" key="1">
    <citation type="submission" date="2013-05" db="EMBL/GenBank/DDBJ databases">
        <title>Draft genome sequence of Rubidibacter lacunae KORDI 51-2.</title>
        <authorList>
            <person name="Choi D.H."/>
            <person name="Noh J.H."/>
            <person name="Kwon K.-K."/>
            <person name="Lee J.-H."/>
            <person name="Ryu J.-Y."/>
        </authorList>
    </citation>
    <scope>NUCLEOTIDE SEQUENCE [LARGE SCALE GENOMIC DNA]</scope>
    <source>
        <strain evidence="1 2">KORDI 51-2</strain>
    </source>
</reference>
<dbReference type="EMBL" id="ASSJ01000031">
    <property type="protein sequence ID" value="ERN42108.1"/>
    <property type="molecule type" value="Genomic_DNA"/>
</dbReference>
<evidence type="ECO:0000313" key="2">
    <source>
        <dbReference type="Proteomes" id="UP000016960"/>
    </source>
</evidence>